<dbReference type="GO" id="GO:0007031">
    <property type="term" value="P:peroxisome organization"/>
    <property type="evidence" value="ECO:0007669"/>
    <property type="project" value="UniProtKB-KW"/>
</dbReference>
<keyword evidence="2" id="KW-0576">Peroxisome</keyword>
<dbReference type="OrthoDB" id="2021143at2759"/>
<dbReference type="AlphaFoldDB" id="A0A1X2HXV6"/>
<comment type="caution">
    <text evidence="3">The sequence shown here is derived from an EMBL/GenBank/DDBJ whole genome shotgun (WGS) entry which is preliminary data.</text>
</comment>
<organism evidence="3 4">
    <name type="scientific">Absidia repens</name>
    <dbReference type="NCBI Taxonomy" id="90262"/>
    <lineage>
        <taxon>Eukaryota</taxon>
        <taxon>Fungi</taxon>
        <taxon>Fungi incertae sedis</taxon>
        <taxon>Mucoromycota</taxon>
        <taxon>Mucoromycotina</taxon>
        <taxon>Mucoromycetes</taxon>
        <taxon>Mucorales</taxon>
        <taxon>Cunninghamellaceae</taxon>
        <taxon>Absidia</taxon>
    </lineage>
</organism>
<keyword evidence="2" id="KW-0962">Peroxisome biogenesis</keyword>
<evidence type="ECO:0000313" key="4">
    <source>
        <dbReference type="Proteomes" id="UP000193560"/>
    </source>
</evidence>
<reference evidence="3 4" key="1">
    <citation type="submission" date="2016-07" db="EMBL/GenBank/DDBJ databases">
        <title>Pervasive Adenine N6-methylation of Active Genes in Fungi.</title>
        <authorList>
            <consortium name="DOE Joint Genome Institute"/>
            <person name="Mondo S.J."/>
            <person name="Dannebaum R.O."/>
            <person name="Kuo R.C."/>
            <person name="Labutti K."/>
            <person name="Haridas S."/>
            <person name="Kuo A."/>
            <person name="Salamov A."/>
            <person name="Ahrendt S.R."/>
            <person name="Lipzen A."/>
            <person name="Sullivan W."/>
            <person name="Andreopoulos W.B."/>
            <person name="Clum A."/>
            <person name="Lindquist E."/>
            <person name="Daum C."/>
            <person name="Ramamoorthy G.K."/>
            <person name="Gryganskyi A."/>
            <person name="Culley D."/>
            <person name="Magnuson J.K."/>
            <person name="James T.Y."/>
            <person name="O'Malley M.A."/>
            <person name="Stajich J.E."/>
            <person name="Spatafora J.W."/>
            <person name="Visel A."/>
            <person name="Grigoriev I.V."/>
        </authorList>
    </citation>
    <scope>NUCLEOTIDE SEQUENCE [LARGE SCALE GENOMIC DNA]</scope>
    <source>
        <strain evidence="3 4">NRRL 1336</strain>
    </source>
</reference>
<protein>
    <recommendedName>
        <fullName evidence="2">Peroxisomal membrane protein PEX16</fullName>
    </recommendedName>
</protein>
<evidence type="ECO:0000313" key="3">
    <source>
        <dbReference type="EMBL" id="ORZ04956.1"/>
    </source>
</evidence>
<accession>A0A1X2HXV6</accession>
<dbReference type="PANTHER" id="PTHR13299:SF0">
    <property type="entry name" value="PEROXISOMAL MEMBRANE PROTEIN PEX16"/>
    <property type="match status" value="1"/>
</dbReference>
<dbReference type="STRING" id="90262.A0A1X2HXV6"/>
<evidence type="ECO:0000256" key="2">
    <source>
        <dbReference type="RuleBase" id="RU365003"/>
    </source>
</evidence>
<proteinExistence type="inferred from homology"/>
<dbReference type="EMBL" id="MCGE01000047">
    <property type="protein sequence ID" value="ORZ04956.1"/>
    <property type="molecule type" value="Genomic_DNA"/>
</dbReference>
<comment type="subcellular location">
    <subcellularLocation>
        <location evidence="2">Peroxisome membrane</location>
    </subcellularLocation>
</comment>
<sequence length="394" mass="45229">MDLLQVYEDVLLKNISQISTIESALRSLSYILPGRFHDAELTSQALYAGLNLVGLYHNSILRRAANNAIQQAKISGIEESQFNKYTRYWNSKSGTQQTISRILSFIAYTQVLLEMALLRKGSHKTHYQWIAGLEAIKALLRLTMFRLTGHRMLLYPNHLERDVEPSTLDPQRQQQLHTPTFHWTGRRTGKEVPFIATTIGMDDAPPTRGIKTTKYADVNDYLMANVLTAEKLRQPKQMVRMMSSLARFGEVAFILRPLIYVLAILVWGRRAWKPWFLSLAVDLLSNYTVQQGYASSDGRSNMMPLEKNEYHRRLKLLAFYLLKGAFYTRITRPKLERLCNRLENKPLVNMASGNQKETNHHIIPLPALIFNTTLFYFDSDLAGLSTSLGKYLLL</sequence>
<keyword evidence="4" id="KW-1185">Reference proteome</keyword>
<dbReference type="Proteomes" id="UP000193560">
    <property type="component" value="Unassembled WGS sequence"/>
</dbReference>
<comment type="similarity">
    <text evidence="1 2">Belongs to the peroxin-16 family.</text>
</comment>
<dbReference type="InterPro" id="IPR013919">
    <property type="entry name" value="Pex16"/>
</dbReference>
<evidence type="ECO:0000256" key="1">
    <source>
        <dbReference type="ARBA" id="ARBA00009505"/>
    </source>
</evidence>
<dbReference type="GO" id="GO:0005778">
    <property type="term" value="C:peroxisomal membrane"/>
    <property type="evidence" value="ECO:0007669"/>
    <property type="project" value="UniProtKB-SubCell"/>
</dbReference>
<dbReference type="Pfam" id="PF08610">
    <property type="entry name" value="Pex16"/>
    <property type="match status" value="1"/>
</dbReference>
<gene>
    <name evidence="3" type="ORF">BCR42DRAFT_338417</name>
</gene>
<name>A0A1X2HXV6_9FUNG</name>
<dbReference type="PANTHER" id="PTHR13299">
    <property type="entry name" value="PEROXISOMAL MEMBRANE PROTEIN PEX16"/>
    <property type="match status" value="1"/>
</dbReference>